<gene>
    <name evidence="3" type="ORF">SAMN04488118_11321</name>
</gene>
<keyword evidence="2" id="KW-1133">Transmembrane helix</keyword>
<feature type="region of interest" description="Disordered" evidence="1">
    <location>
        <begin position="1"/>
        <end position="53"/>
    </location>
</feature>
<keyword evidence="4" id="KW-1185">Reference proteome</keyword>
<reference evidence="3 4" key="1">
    <citation type="submission" date="2016-10" db="EMBL/GenBank/DDBJ databases">
        <authorList>
            <person name="de Groot N.N."/>
        </authorList>
    </citation>
    <scope>NUCLEOTIDE SEQUENCE [LARGE SCALE GENOMIC DNA]</scope>
    <source>
        <strain evidence="3 4">U95</strain>
    </source>
</reference>
<evidence type="ECO:0000256" key="1">
    <source>
        <dbReference type="SAM" id="MobiDB-lite"/>
    </source>
</evidence>
<protein>
    <submittedName>
        <fullName evidence="3">Capsular polysaccharide transport system permease protein</fullName>
    </submittedName>
</protein>
<dbReference type="RefSeq" id="WP_282078415.1">
    <property type="nucleotide sequence ID" value="NZ_CANMPF010000013.1"/>
</dbReference>
<evidence type="ECO:0000313" key="4">
    <source>
        <dbReference type="Proteomes" id="UP000198767"/>
    </source>
</evidence>
<accession>A0A1G5RCT2</accession>
<dbReference type="PANTHER" id="PTHR32309:SF13">
    <property type="entry name" value="FERRIC ENTEROBACTIN TRANSPORT PROTEIN FEPE"/>
    <property type="match status" value="1"/>
</dbReference>
<feature type="transmembrane region" description="Helical" evidence="2">
    <location>
        <begin position="422"/>
        <end position="446"/>
    </location>
</feature>
<name>A0A1G5RCT2_9RHOB</name>
<organism evidence="3 4">
    <name type="scientific">Epibacterium ulvae</name>
    <dbReference type="NCBI Taxonomy" id="1156985"/>
    <lineage>
        <taxon>Bacteria</taxon>
        <taxon>Pseudomonadati</taxon>
        <taxon>Pseudomonadota</taxon>
        <taxon>Alphaproteobacteria</taxon>
        <taxon>Rhodobacterales</taxon>
        <taxon>Roseobacteraceae</taxon>
        <taxon>Epibacterium</taxon>
    </lineage>
</organism>
<dbReference type="STRING" id="1156985.SAMN04488118_11321"/>
<feature type="compositionally biased region" description="Basic and acidic residues" evidence="1">
    <location>
        <begin position="42"/>
        <end position="53"/>
    </location>
</feature>
<dbReference type="InterPro" id="IPR050445">
    <property type="entry name" value="Bact_polysacc_biosynth/exp"/>
</dbReference>
<proteinExistence type="predicted"/>
<evidence type="ECO:0000256" key="2">
    <source>
        <dbReference type="SAM" id="Phobius"/>
    </source>
</evidence>
<dbReference type="GO" id="GO:0004713">
    <property type="term" value="F:protein tyrosine kinase activity"/>
    <property type="evidence" value="ECO:0007669"/>
    <property type="project" value="TreeGrafter"/>
</dbReference>
<dbReference type="GO" id="GO:0005886">
    <property type="term" value="C:plasma membrane"/>
    <property type="evidence" value="ECO:0007669"/>
    <property type="project" value="TreeGrafter"/>
</dbReference>
<dbReference type="AlphaFoldDB" id="A0A1G5RCT2"/>
<dbReference type="PANTHER" id="PTHR32309">
    <property type="entry name" value="TYROSINE-PROTEIN KINASE"/>
    <property type="match status" value="1"/>
</dbReference>
<feature type="transmembrane region" description="Helical" evidence="2">
    <location>
        <begin position="85"/>
        <end position="107"/>
    </location>
</feature>
<evidence type="ECO:0000313" key="3">
    <source>
        <dbReference type="EMBL" id="SCZ71883.1"/>
    </source>
</evidence>
<keyword evidence="2" id="KW-0812">Transmembrane</keyword>
<dbReference type="Proteomes" id="UP000198767">
    <property type="component" value="Unassembled WGS sequence"/>
</dbReference>
<dbReference type="EMBL" id="FMWG01000013">
    <property type="protein sequence ID" value="SCZ71883.1"/>
    <property type="molecule type" value="Genomic_DNA"/>
</dbReference>
<sequence>MTQDSNSNLRPVETSDAPEQPAAEPGPGPKGPGKGGPLGPKQELKRLRKKMQEDKAEIARLTAQTEALSTAHSVARPAGMRRRHWGLLVSFAALVVIPLLAAVFYLFTIAEDQYVSTTGFIVRSQESTSSTDLLGGIATLTGNGTASDGDILFEFIQSQEMVSAVDTELDLRGHYSTYWPKDWIFALWPSATQEDLAWYWQRIVGISYDSGSGLTEVQISAFDAETAQAIARSIVRISQERINALNEQARSDAMRYARADLDVALERLKEAREALIAFRTRTRIVDPEADIQGRMGVMNNLQQQLAEALIEYDLQSGTLAAGDPRLGTARRRIDVIRDRIEIERINFASADNTETGAVGEDYPRLISEFERLNVNRQFAEESYGAALAALEVARDAATRQGRYLATYINPTLAEVSQAPRRFVLTGLVGLFLLLGWSILALVYYSIRDRS</sequence>
<keyword evidence="2" id="KW-0472">Membrane</keyword>